<evidence type="ECO:0000313" key="2">
    <source>
        <dbReference type="Proteomes" id="UP000033754"/>
    </source>
</evidence>
<sequence>MVMLAAADTSRIAGLKFNEEHQLKVMCLSRVYHLKVLLMPASHYSNLLSLRDGTDLAA</sequence>
<name>A0A0F3N5U7_ANAPH</name>
<dbReference type="Proteomes" id="UP000033754">
    <property type="component" value="Unassembled WGS sequence"/>
</dbReference>
<evidence type="ECO:0000313" key="1">
    <source>
        <dbReference type="EMBL" id="KJV63091.1"/>
    </source>
</evidence>
<proteinExistence type="predicted"/>
<dbReference type="GeneID" id="92748454"/>
<dbReference type="AlphaFoldDB" id="A0A0F3N5U7"/>
<accession>A0A0F3N5U7</accession>
<organism evidence="1 2">
    <name type="scientific">Anaplasma phagocytophilum str. NCH-1</name>
    <dbReference type="NCBI Taxonomy" id="1359161"/>
    <lineage>
        <taxon>Bacteria</taxon>
        <taxon>Pseudomonadati</taxon>
        <taxon>Pseudomonadota</taxon>
        <taxon>Alphaproteobacteria</taxon>
        <taxon>Rickettsiales</taxon>
        <taxon>Anaplasmataceae</taxon>
        <taxon>Anaplasma</taxon>
        <taxon>phagocytophilum group</taxon>
    </lineage>
</organism>
<dbReference type="RefSeq" id="WP_011450874.1">
    <property type="nucleotide sequence ID" value="NZ_LANT01000008.1"/>
</dbReference>
<dbReference type="PATRIC" id="fig|1359161.3.peg.1229"/>
<protein>
    <submittedName>
        <fullName evidence="1">Uncharacterized protein</fullName>
    </submittedName>
</protein>
<dbReference type="EMBL" id="LANT01000008">
    <property type="protein sequence ID" value="KJV63091.1"/>
    <property type="molecule type" value="Genomic_DNA"/>
</dbReference>
<gene>
    <name evidence="1" type="ORF">EPHNCH_1095</name>
</gene>
<comment type="caution">
    <text evidence="1">The sequence shown here is derived from an EMBL/GenBank/DDBJ whole genome shotgun (WGS) entry which is preliminary data.</text>
</comment>
<reference evidence="1 2" key="1">
    <citation type="submission" date="2015-01" db="EMBL/GenBank/DDBJ databases">
        <title>Genome Sequencing of Rickettsiales.</title>
        <authorList>
            <person name="Daugherty S.C."/>
            <person name="Su Q."/>
            <person name="Abolude K."/>
            <person name="Beier-Sexton M."/>
            <person name="Carlyon J.A."/>
            <person name="Carter R."/>
            <person name="Day N.P."/>
            <person name="Dumler S.J."/>
            <person name="Dyachenko V."/>
            <person name="Godinez A."/>
            <person name="Kurtti T.J."/>
            <person name="Lichay M."/>
            <person name="Mullins K.E."/>
            <person name="Ott S."/>
            <person name="Pappas-Brown V."/>
            <person name="Paris D.H."/>
            <person name="Patel P."/>
            <person name="Richards A.L."/>
            <person name="Sadzewicz L."/>
            <person name="Sears K."/>
            <person name="Seidman D."/>
            <person name="Sengamalay N."/>
            <person name="Stenos J."/>
            <person name="Tallon L.J."/>
            <person name="Vincent G."/>
            <person name="Fraser C.M."/>
            <person name="Munderloh U."/>
            <person name="Dunning-Hotopp J.C."/>
        </authorList>
    </citation>
    <scope>NUCLEOTIDE SEQUENCE [LARGE SCALE GENOMIC DNA]</scope>
    <source>
        <strain evidence="1 2">NCH-1</strain>
    </source>
</reference>